<sequence>MHKVELRNSQFGSNFMRPWCIDRREGGFPSLMRCPLRDQVAADGFRASASQHSIEEGATQFDTMLLLQPMTSAVDLQPRAIDEDMNRSILAGITMIIAPPFQQSRLACPPAQGCVIGNGEIQPHQVQHPHHKTLRLTKTRAEHPSQRQGDLDRQIGIARLATGRCPLRRLPGRQSPGVIQRVRLPSR</sequence>
<protein>
    <submittedName>
        <fullName evidence="1">Uncharacterized protein</fullName>
    </submittedName>
</protein>
<gene>
    <name evidence="1" type="ORF">GGD45_006400</name>
</gene>
<dbReference type="Proteomes" id="UP000526625">
    <property type="component" value="Unassembled WGS sequence"/>
</dbReference>
<evidence type="ECO:0000313" key="1">
    <source>
        <dbReference type="EMBL" id="MBB6495926.1"/>
    </source>
</evidence>
<comment type="caution">
    <text evidence="1">The sequence shown here is derived from an EMBL/GenBank/DDBJ whole genome shotgun (WGS) entry which is preliminary data.</text>
</comment>
<name>A0ABR6R9R1_RHITR</name>
<proteinExistence type="predicted"/>
<reference evidence="1 2" key="1">
    <citation type="submission" date="2020-08" db="EMBL/GenBank/DDBJ databases">
        <title>Genomic Encyclopedia of Type Strains, Phase IV (KMG-V): Genome sequencing to study the core and pangenomes of soil and plant-associated prokaryotes.</title>
        <authorList>
            <person name="Whitman W."/>
        </authorList>
    </citation>
    <scope>NUCLEOTIDE SEQUENCE [LARGE SCALE GENOMIC DNA]</scope>
    <source>
        <strain evidence="1 2">SEMIA 4059</strain>
    </source>
</reference>
<evidence type="ECO:0000313" key="2">
    <source>
        <dbReference type="Proteomes" id="UP000526625"/>
    </source>
</evidence>
<accession>A0ABR6R9R1</accession>
<dbReference type="EMBL" id="JACHBF010000058">
    <property type="protein sequence ID" value="MBB6495926.1"/>
    <property type="molecule type" value="Genomic_DNA"/>
</dbReference>
<organism evidence="1 2">
    <name type="scientific">Rhizobium tropici</name>
    <dbReference type="NCBI Taxonomy" id="398"/>
    <lineage>
        <taxon>Bacteria</taxon>
        <taxon>Pseudomonadati</taxon>
        <taxon>Pseudomonadota</taxon>
        <taxon>Alphaproteobacteria</taxon>
        <taxon>Hyphomicrobiales</taxon>
        <taxon>Rhizobiaceae</taxon>
        <taxon>Rhizobium/Agrobacterium group</taxon>
        <taxon>Rhizobium</taxon>
    </lineage>
</organism>
<keyword evidence="2" id="KW-1185">Reference proteome</keyword>